<gene>
    <name evidence="2" type="ORF">BpHYR1_044187</name>
</gene>
<evidence type="ECO:0000313" key="2">
    <source>
        <dbReference type="EMBL" id="RMZ96130.1"/>
    </source>
</evidence>
<reference evidence="2 3" key="1">
    <citation type="journal article" date="2018" name="Sci. Rep.">
        <title>Genomic signatures of local adaptation to the degree of environmental predictability in rotifers.</title>
        <authorList>
            <person name="Franch-Gras L."/>
            <person name="Hahn C."/>
            <person name="Garcia-Roger E.M."/>
            <person name="Carmona M.J."/>
            <person name="Serra M."/>
            <person name="Gomez A."/>
        </authorList>
    </citation>
    <scope>NUCLEOTIDE SEQUENCE [LARGE SCALE GENOMIC DNA]</scope>
    <source>
        <strain evidence="2">HYR1</strain>
    </source>
</reference>
<feature type="compositionally biased region" description="Polar residues" evidence="1">
    <location>
        <begin position="26"/>
        <end position="37"/>
    </location>
</feature>
<sequence length="72" mass="8110">MNITLNSKPKRAAREKTRSCLKHQPSDCTQNEENTILKSDEDSDIELEPAPISSKKNLKKPNDTVLSIENIC</sequence>
<proteinExistence type="predicted"/>
<keyword evidence="3" id="KW-1185">Reference proteome</keyword>
<comment type="caution">
    <text evidence="2">The sequence shown here is derived from an EMBL/GenBank/DDBJ whole genome shotgun (WGS) entry which is preliminary data.</text>
</comment>
<accession>A0A3M7PBI0</accession>
<evidence type="ECO:0000256" key="1">
    <source>
        <dbReference type="SAM" id="MobiDB-lite"/>
    </source>
</evidence>
<name>A0A3M7PBI0_BRAPC</name>
<organism evidence="2 3">
    <name type="scientific">Brachionus plicatilis</name>
    <name type="common">Marine rotifer</name>
    <name type="synonym">Brachionus muelleri</name>
    <dbReference type="NCBI Taxonomy" id="10195"/>
    <lineage>
        <taxon>Eukaryota</taxon>
        <taxon>Metazoa</taxon>
        <taxon>Spiralia</taxon>
        <taxon>Gnathifera</taxon>
        <taxon>Rotifera</taxon>
        <taxon>Eurotatoria</taxon>
        <taxon>Monogononta</taxon>
        <taxon>Pseudotrocha</taxon>
        <taxon>Ploima</taxon>
        <taxon>Brachionidae</taxon>
        <taxon>Brachionus</taxon>
    </lineage>
</organism>
<dbReference type="EMBL" id="REGN01012303">
    <property type="protein sequence ID" value="RMZ96130.1"/>
    <property type="molecule type" value="Genomic_DNA"/>
</dbReference>
<dbReference type="AlphaFoldDB" id="A0A3M7PBI0"/>
<dbReference type="Proteomes" id="UP000276133">
    <property type="component" value="Unassembled WGS sequence"/>
</dbReference>
<evidence type="ECO:0000313" key="3">
    <source>
        <dbReference type="Proteomes" id="UP000276133"/>
    </source>
</evidence>
<feature type="region of interest" description="Disordered" evidence="1">
    <location>
        <begin position="1"/>
        <end position="63"/>
    </location>
</feature>
<protein>
    <submittedName>
        <fullName evidence="2">Uncharacterized protein</fullName>
    </submittedName>
</protein>